<dbReference type="RefSeq" id="WP_055394829.1">
    <property type="nucleotide sequence ID" value="NZ_LCTZ01000002.1"/>
</dbReference>
<protein>
    <recommendedName>
        <fullName evidence="3">HTH cro/C1-type domain-containing protein</fullName>
    </recommendedName>
</protein>
<dbReference type="EMBL" id="LCTZ01000002">
    <property type="protein sequence ID" value="KQC30206.1"/>
    <property type="molecule type" value="Genomic_DNA"/>
</dbReference>
<dbReference type="OrthoDB" id="1454331at2"/>
<evidence type="ECO:0000313" key="1">
    <source>
        <dbReference type="EMBL" id="KQC30206.1"/>
    </source>
</evidence>
<evidence type="ECO:0000313" key="2">
    <source>
        <dbReference type="Proteomes" id="UP000050827"/>
    </source>
</evidence>
<sequence>MKAELTESEKEILMGKVRAIARKHKVSHTYINNIISNDVDIDSNKASKIFEDLKRTIEFFQPIP</sequence>
<gene>
    <name evidence="1" type="ORF">AAY42_10200</name>
</gene>
<accession>A0A0Q1DMI6</accession>
<proteinExistence type="predicted"/>
<reference evidence="1 2" key="1">
    <citation type="submission" date="2015-04" db="EMBL/GenBank/DDBJ databases">
        <title>Complete genome of flavobacterium.</title>
        <authorList>
            <person name="Kwon Y.M."/>
            <person name="Kim S.-J."/>
        </authorList>
    </citation>
    <scope>NUCLEOTIDE SEQUENCE [LARGE SCALE GENOMIC DNA]</scope>
    <source>
        <strain evidence="1 2">DK169</strain>
    </source>
</reference>
<organism evidence="1 2">
    <name type="scientific">Flagellimonas eckloniae</name>
    <dbReference type="NCBI Taxonomy" id="346185"/>
    <lineage>
        <taxon>Bacteria</taxon>
        <taxon>Pseudomonadati</taxon>
        <taxon>Bacteroidota</taxon>
        <taxon>Flavobacteriia</taxon>
        <taxon>Flavobacteriales</taxon>
        <taxon>Flavobacteriaceae</taxon>
        <taxon>Flagellimonas</taxon>
    </lineage>
</organism>
<evidence type="ECO:0008006" key="3">
    <source>
        <dbReference type="Google" id="ProtNLM"/>
    </source>
</evidence>
<comment type="caution">
    <text evidence="1">The sequence shown here is derived from an EMBL/GenBank/DDBJ whole genome shotgun (WGS) entry which is preliminary data.</text>
</comment>
<dbReference type="AlphaFoldDB" id="A0A0Q1DMI6"/>
<keyword evidence="2" id="KW-1185">Reference proteome</keyword>
<name>A0A0Q1DMI6_9FLAO</name>
<dbReference type="STRING" id="346185.AAY42_10200"/>
<dbReference type="Proteomes" id="UP000050827">
    <property type="component" value="Unassembled WGS sequence"/>
</dbReference>